<reference evidence="2" key="2">
    <citation type="submission" date="2015-06" db="EMBL/GenBank/DDBJ databases">
        <title>Genome Sequence of Bacillus endophyticus and Analysis of its Companion Mechanism in the Ketogulonigenium vulgare-Bacillus strain Consortium.</title>
        <authorList>
            <person name="Jia N."/>
            <person name="Du J."/>
            <person name="Ding M.-Z."/>
            <person name="Gao F."/>
            <person name="Yuan Y.-J."/>
        </authorList>
    </citation>
    <scope>NUCLEOTIDE SEQUENCE [LARGE SCALE GENOMIC DNA]</scope>
    <source>
        <strain evidence="2">Hbe603</strain>
    </source>
</reference>
<dbReference type="KEGG" id="beo:BEH_07210"/>
<dbReference type="RefSeq" id="WP_046216868.1">
    <property type="nucleotide sequence ID" value="NZ_CP011974.1"/>
</dbReference>
<evidence type="ECO:0000313" key="2">
    <source>
        <dbReference type="Proteomes" id="UP000036202"/>
    </source>
</evidence>
<sequence>MAKKQQQFSVSMLKPEVDFYKQTRDVTATLPDGTELPITFTPFFSPESIRELLIEIGKFFEKAQEENLDVDSMSQEDIVNCFILKHYTDMKFTTSKKAKTLFNLFEILVNSKLYSDILDVIPEESILSVKEAIFKIYESSIEQEELITQKLMEAQANMPELQNPELLDRLTKKDSDE</sequence>
<protein>
    <submittedName>
        <fullName evidence="1">Uncharacterized protein</fullName>
    </submittedName>
</protein>
<name>A0A0H4KUD5_9BACI</name>
<reference evidence="1 2" key="1">
    <citation type="journal article" date="2015" name="PLoS ONE">
        <title>Genome Sequence of Bacillus endophyticus and Analysis of Its Companion Mechanism in the Ketogulonigenium vulgare-Bacillus Strain Consortium.</title>
        <authorList>
            <person name="Jia N."/>
            <person name="Du J."/>
            <person name="Ding M.Z."/>
            <person name="Gao F."/>
            <person name="Yuan Y.J."/>
        </authorList>
    </citation>
    <scope>NUCLEOTIDE SEQUENCE [LARGE SCALE GENOMIC DNA]</scope>
    <source>
        <strain evidence="1 2">Hbe603</strain>
    </source>
</reference>
<organism evidence="1 2">
    <name type="scientific">Priestia filamentosa</name>
    <dbReference type="NCBI Taxonomy" id="1402861"/>
    <lineage>
        <taxon>Bacteria</taxon>
        <taxon>Bacillati</taxon>
        <taxon>Bacillota</taxon>
        <taxon>Bacilli</taxon>
        <taxon>Bacillales</taxon>
        <taxon>Bacillaceae</taxon>
        <taxon>Priestia</taxon>
    </lineage>
</organism>
<dbReference type="Proteomes" id="UP000036202">
    <property type="component" value="Chromosome"/>
</dbReference>
<dbReference type="AlphaFoldDB" id="A0A0H4KUD5"/>
<dbReference type="PATRIC" id="fig|135735.6.peg.1457"/>
<gene>
    <name evidence="1" type="ORF">BEH_07210</name>
</gene>
<evidence type="ECO:0000313" key="1">
    <source>
        <dbReference type="EMBL" id="AKO91908.1"/>
    </source>
</evidence>
<accession>A0A0H4KUD5</accession>
<dbReference type="EMBL" id="CP011974">
    <property type="protein sequence ID" value="AKO91908.1"/>
    <property type="molecule type" value="Genomic_DNA"/>
</dbReference>
<keyword evidence="2" id="KW-1185">Reference proteome</keyword>
<proteinExistence type="predicted"/>